<keyword evidence="3" id="KW-1133">Transmembrane helix</keyword>
<proteinExistence type="inferred from homology"/>
<dbReference type="OrthoDB" id="9792534at2"/>
<dbReference type="Pfam" id="PF00487">
    <property type="entry name" value="FA_desaturase"/>
    <property type="match status" value="1"/>
</dbReference>
<dbReference type="AlphaFoldDB" id="E0U9H2"/>
<feature type="domain" description="Fatty acid desaturase" evidence="4">
    <location>
        <begin position="73"/>
        <end position="308"/>
    </location>
</feature>
<protein>
    <submittedName>
        <fullName evidence="5">Fatty acid desaturase</fullName>
    </submittedName>
</protein>
<dbReference type="eggNOG" id="COG3239">
    <property type="taxonomic scope" value="Bacteria"/>
</dbReference>
<dbReference type="InterPro" id="IPR005804">
    <property type="entry name" value="FA_desaturase_dom"/>
</dbReference>
<accession>E0U9H2</accession>
<feature type="transmembrane region" description="Helical" evidence="3">
    <location>
        <begin position="111"/>
        <end position="130"/>
    </location>
</feature>
<dbReference type="EMBL" id="CP002198">
    <property type="protein sequence ID" value="ADN12664.1"/>
    <property type="molecule type" value="Genomic_DNA"/>
</dbReference>
<feature type="transmembrane region" description="Helical" evidence="3">
    <location>
        <begin position="73"/>
        <end position="91"/>
    </location>
</feature>
<dbReference type="GO" id="GO:0042284">
    <property type="term" value="F:sphingolipid delta-4 desaturase activity"/>
    <property type="evidence" value="ECO:0007669"/>
    <property type="project" value="TreeGrafter"/>
</dbReference>
<dbReference type="GO" id="GO:0046513">
    <property type="term" value="P:ceramide biosynthetic process"/>
    <property type="evidence" value="ECO:0007669"/>
    <property type="project" value="TreeGrafter"/>
</dbReference>
<gene>
    <name evidence="5" type="ordered locus">Cyan7822_0628</name>
</gene>
<feature type="transmembrane region" description="Helical" evidence="3">
    <location>
        <begin position="205"/>
        <end position="229"/>
    </location>
</feature>
<dbReference type="CDD" id="cd03511">
    <property type="entry name" value="Rhizopine-oxygenase-like"/>
    <property type="match status" value="1"/>
</dbReference>
<sequence>MLKSDLSVMDTVQEPETFDPVARQKTKHHQILSVQELNALNARSNWQGFLYLAGHLTIMGVSGYLWGTHLNRWEIGIPALVVYGFSFASMFAPMHECVHRTVFKNNRLNDLVGWFAGLLSFYNSTFYRRYHKWHHRYTRIPNKDPELTDLEPSNIWEYLLVMSGLLWWVDKLRGYFRMACGQFEGCPYVPEAAQKEVTRSIRLQLAVYGAGIAVSLFVGQPWFFLYWLLPLAVGQPFLRFILLAEHTGCTKDDNHLSNTRTTLTFWPIRFLMWNMPFHAEHHLYPSIPFHALPAAHQKLREHFTHVEPGYLKVNRQIIETFREHQST</sequence>
<reference evidence="6" key="1">
    <citation type="journal article" date="2011" name="MBio">
        <title>Novel metabolic attributes of the genus Cyanothece, comprising a group of unicellular nitrogen-fixing Cyanobacteria.</title>
        <authorList>
            <person name="Bandyopadhyay A."/>
            <person name="Elvitigala T."/>
            <person name="Welsh E."/>
            <person name="Stockel J."/>
            <person name="Liberton M."/>
            <person name="Min H."/>
            <person name="Sherman L.A."/>
            <person name="Pakrasi H.B."/>
        </authorList>
    </citation>
    <scope>NUCLEOTIDE SEQUENCE [LARGE SCALE GENOMIC DNA]</scope>
    <source>
        <strain evidence="6">PCC 7822</strain>
    </source>
</reference>
<dbReference type="InterPro" id="IPR039393">
    <property type="entry name" value="Rhizopine-oxygenase-like"/>
</dbReference>
<dbReference type="KEGG" id="cyj:Cyan7822_0628"/>
<comment type="similarity">
    <text evidence="2">Belongs to the fatty acid desaturase type 2 family.</text>
</comment>
<evidence type="ECO:0000256" key="3">
    <source>
        <dbReference type="SAM" id="Phobius"/>
    </source>
</evidence>
<dbReference type="STRING" id="497965.Cyan7822_0628"/>
<dbReference type="PANTHER" id="PTHR12879:SF8">
    <property type="entry name" value="SPHINGOLIPID DELTA(4)-DESATURASE DES1"/>
    <property type="match status" value="1"/>
</dbReference>
<keyword evidence="3" id="KW-0812">Transmembrane</keyword>
<dbReference type="PANTHER" id="PTHR12879">
    <property type="entry name" value="SPHINGOLIPID DELTA 4 DESATURASE/C-4 HYDROXYLASE PROTEIN DES2"/>
    <property type="match status" value="1"/>
</dbReference>
<evidence type="ECO:0000313" key="5">
    <source>
        <dbReference type="EMBL" id="ADN12664.1"/>
    </source>
</evidence>
<comment type="cofactor">
    <cofactor evidence="1">
        <name>Fe(2+)</name>
        <dbReference type="ChEBI" id="CHEBI:29033"/>
    </cofactor>
</comment>
<evidence type="ECO:0000256" key="1">
    <source>
        <dbReference type="ARBA" id="ARBA00001954"/>
    </source>
</evidence>
<evidence type="ECO:0000313" key="6">
    <source>
        <dbReference type="Proteomes" id="UP000008206"/>
    </source>
</evidence>
<organism evidence="5 6">
    <name type="scientific">Gloeothece verrucosa (strain PCC 7822)</name>
    <name type="common">Cyanothece sp. (strain PCC 7822)</name>
    <dbReference type="NCBI Taxonomy" id="497965"/>
    <lineage>
        <taxon>Bacteria</taxon>
        <taxon>Bacillati</taxon>
        <taxon>Cyanobacteriota</taxon>
        <taxon>Cyanophyceae</taxon>
        <taxon>Oscillatoriophycideae</taxon>
        <taxon>Chroococcales</taxon>
        <taxon>Aphanothecaceae</taxon>
        <taxon>Gloeothece</taxon>
        <taxon>Gloeothece verrucosa</taxon>
    </lineage>
</organism>
<evidence type="ECO:0000256" key="2">
    <source>
        <dbReference type="ARBA" id="ARBA00008749"/>
    </source>
</evidence>
<dbReference type="RefSeq" id="WP_013320774.1">
    <property type="nucleotide sequence ID" value="NC_014501.1"/>
</dbReference>
<name>E0U9H2_GLOV7</name>
<feature type="transmembrane region" description="Helical" evidence="3">
    <location>
        <begin position="48"/>
        <end position="66"/>
    </location>
</feature>
<dbReference type="Proteomes" id="UP000008206">
    <property type="component" value="Chromosome"/>
</dbReference>
<dbReference type="GO" id="GO:0016020">
    <property type="term" value="C:membrane"/>
    <property type="evidence" value="ECO:0007669"/>
    <property type="project" value="GOC"/>
</dbReference>
<keyword evidence="6" id="KW-1185">Reference proteome</keyword>
<dbReference type="HOGENOM" id="CLU_052920_1_0_3"/>
<evidence type="ECO:0000259" key="4">
    <source>
        <dbReference type="Pfam" id="PF00487"/>
    </source>
</evidence>
<keyword evidence="3" id="KW-0472">Membrane</keyword>